<evidence type="ECO:0000256" key="1">
    <source>
        <dbReference type="SAM" id="MobiDB-lite"/>
    </source>
</evidence>
<proteinExistence type="predicted"/>
<keyword evidence="4" id="KW-1185">Reference proteome</keyword>
<evidence type="ECO:0000313" key="3">
    <source>
        <dbReference type="EMBL" id="QNH96333.1"/>
    </source>
</evidence>
<dbReference type="EMBL" id="CP046883">
    <property type="protein sequence ID" value="QNH96333.1"/>
    <property type="molecule type" value="Genomic_DNA"/>
</dbReference>
<gene>
    <name evidence="3" type="ORF">GP473_06335</name>
</gene>
<feature type="compositionally biased region" description="Low complexity" evidence="1">
    <location>
        <begin position="62"/>
        <end position="71"/>
    </location>
</feature>
<protein>
    <submittedName>
        <fullName evidence="3">DUF4232 domain-containing protein</fullName>
    </submittedName>
</protein>
<accession>A0A7G7YPB3</accession>
<evidence type="ECO:0000313" key="4">
    <source>
        <dbReference type="Proteomes" id="UP000515275"/>
    </source>
</evidence>
<feature type="region of interest" description="Disordered" evidence="1">
    <location>
        <begin position="55"/>
        <end position="110"/>
    </location>
</feature>
<reference evidence="3 4" key="1">
    <citation type="submission" date="2019-12" db="EMBL/GenBank/DDBJ databases">
        <title>Corynebacterium sp. nov., isolated from feces of the Anser Albifrons in China.</title>
        <authorList>
            <person name="Liu Q."/>
        </authorList>
    </citation>
    <scope>NUCLEOTIDE SEQUENCE [LARGE SCALE GENOMIC DNA]</scope>
    <source>
        <strain evidence="3 4">23H37-10</strain>
    </source>
</reference>
<name>A0A7G7YPB3_9CORY</name>
<dbReference type="KEGG" id="cans:GP473_06335"/>
<dbReference type="Pfam" id="PF14016">
    <property type="entry name" value="DUF4232"/>
    <property type="match status" value="1"/>
</dbReference>
<dbReference type="Proteomes" id="UP000515275">
    <property type="component" value="Chromosome"/>
</dbReference>
<organism evidence="3 4">
    <name type="scientific">Corynebacterium anserum</name>
    <dbReference type="NCBI Taxonomy" id="2684406"/>
    <lineage>
        <taxon>Bacteria</taxon>
        <taxon>Bacillati</taxon>
        <taxon>Actinomycetota</taxon>
        <taxon>Actinomycetes</taxon>
        <taxon>Mycobacteriales</taxon>
        <taxon>Corynebacteriaceae</taxon>
        <taxon>Corynebacterium</taxon>
    </lineage>
</organism>
<evidence type="ECO:0000259" key="2">
    <source>
        <dbReference type="Pfam" id="PF14016"/>
    </source>
</evidence>
<dbReference type="InterPro" id="IPR025326">
    <property type="entry name" value="DUF4232"/>
</dbReference>
<sequence>MYAVCDANLGNMVTNNSSHHAADNQVWSASGTRRFLAGATGVMLTGLLLASCSTTTEEPAEDSSAAVASADNAEEGTGGSPQPTTGGHNNSPNKLVGNGRHSEDASDGGACRTRQLKIDTAGMQGSAGSKLFNIVFTNTSHNPCSLNGFPGVSLVTDNNGTQLGKSAVREDVSFEPVMLDPGGAAIAPVKLTSTGPLDPNECEPTRADGLRVYPPGETKAAFIPMSNVQGCRGDVNVLSVQPVTLAPHE</sequence>
<dbReference type="AlphaFoldDB" id="A0A7G7YPB3"/>
<feature type="domain" description="DUF4232" evidence="2">
    <location>
        <begin position="111"/>
        <end position="243"/>
    </location>
</feature>